<proteinExistence type="predicted"/>
<evidence type="ECO:0000256" key="1">
    <source>
        <dbReference type="ARBA" id="ARBA00022900"/>
    </source>
</evidence>
<keyword evidence="2" id="KW-0472">Membrane</keyword>
<feature type="domain" description="TIL" evidence="3">
    <location>
        <begin position="10"/>
        <end position="41"/>
    </location>
</feature>
<keyword evidence="2" id="KW-0812">Transmembrane</keyword>
<keyword evidence="2" id="KW-1133">Transmembrane helix</keyword>
<comment type="caution">
    <text evidence="4">The sequence shown here is derived from an EMBL/GenBank/DDBJ whole genome shotgun (WGS) entry which is preliminary data.</text>
</comment>
<dbReference type="OrthoDB" id="5912264at2759"/>
<keyword evidence="5" id="KW-1185">Reference proteome</keyword>
<dbReference type="Proteomes" id="UP000024635">
    <property type="component" value="Unassembled WGS sequence"/>
</dbReference>
<dbReference type="CDD" id="cd19941">
    <property type="entry name" value="TIL"/>
    <property type="match status" value="1"/>
</dbReference>
<dbReference type="Pfam" id="PF01826">
    <property type="entry name" value="TIL"/>
    <property type="match status" value="1"/>
</dbReference>
<feature type="transmembrane region" description="Helical" evidence="2">
    <location>
        <begin position="64"/>
        <end position="88"/>
    </location>
</feature>
<gene>
    <name evidence="4" type="primary">Acey_s0006.g3046</name>
    <name evidence="4" type="ORF">Y032_0006g3046</name>
</gene>
<dbReference type="AlphaFoldDB" id="A0A016VQK6"/>
<dbReference type="EMBL" id="JARK01001342">
    <property type="protein sequence ID" value="EYC29576.1"/>
    <property type="molecule type" value="Genomic_DNA"/>
</dbReference>
<accession>A0A016VQK6</accession>
<dbReference type="SUPFAM" id="SSF57567">
    <property type="entry name" value="Serine protease inhibitors"/>
    <property type="match status" value="1"/>
</dbReference>
<evidence type="ECO:0000313" key="5">
    <source>
        <dbReference type="Proteomes" id="UP000024635"/>
    </source>
</evidence>
<keyword evidence="1" id="KW-0722">Serine protease inhibitor</keyword>
<protein>
    <recommendedName>
        <fullName evidence="3">TIL domain-containing protein</fullName>
    </recommendedName>
</protein>
<evidence type="ECO:0000256" key="2">
    <source>
        <dbReference type="SAM" id="Phobius"/>
    </source>
</evidence>
<name>A0A016VQK6_9BILA</name>
<dbReference type="InterPro" id="IPR036084">
    <property type="entry name" value="Ser_inhib-like_sf"/>
</dbReference>
<keyword evidence="1" id="KW-0646">Protease inhibitor</keyword>
<evidence type="ECO:0000259" key="3">
    <source>
        <dbReference type="Pfam" id="PF01826"/>
    </source>
</evidence>
<dbReference type="GO" id="GO:0004867">
    <property type="term" value="F:serine-type endopeptidase inhibitor activity"/>
    <property type="evidence" value="ECO:0007669"/>
    <property type="project" value="UniProtKB-KW"/>
</dbReference>
<dbReference type="InterPro" id="IPR002919">
    <property type="entry name" value="TIL_dom"/>
</dbReference>
<sequence length="90" mass="9937">MAVTLILQEGCEFQGPCVPRCECKEGYARDREDNCVPEGECLSEIRRIGASCHPGLDCKKGRDWGVILVIILLGCYSVAKGLIFTFSIRV</sequence>
<evidence type="ECO:0000313" key="4">
    <source>
        <dbReference type="EMBL" id="EYC29576.1"/>
    </source>
</evidence>
<organism evidence="4 5">
    <name type="scientific">Ancylostoma ceylanicum</name>
    <dbReference type="NCBI Taxonomy" id="53326"/>
    <lineage>
        <taxon>Eukaryota</taxon>
        <taxon>Metazoa</taxon>
        <taxon>Ecdysozoa</taxon>
        <taxon>Nematoda</taxon>
        <taxon>Chromadorea</taxon>
        <taxon>Rhabditida</taxon>
        <taxon>Rhabditina</taxon>
        <taxon>Rhabditomorpha</taxon>
        <taxon>Strongyloidea</taxon>
        <taxon>Ancylostomatidae</taxon>
        <taxon>Ancylostomatinae</taxon>
        <taxon>Ancylostoma</taxon>
    </lineage>
</organism>
<reference evidence="5" key="1">
    <citation type="journal article" date="2015" name="Nat. Genet.">
        <title>The genome and transcriptome of the zoonotic hookworm Ancylostoma ceylanicum identify infection-specific gene families.</title>
        <authorList>
            <person name="Schwarz E.M."/>
            <person name="Hu Y."/>
            <person name="Antoshechkin I."/>
            <person name="Miller M.M."/>
            <person name="Sternberg P.W."/>
            <person name="Aroian R.V."/>
        </authorList>
    </citation>
    <scope>NUCLEOTIDE SEQUENCE</scope>
    <source>
        <strain evidence="5">HY135</strain>
    </source>
</reference>
<dbReference type="Gene3D" id="2.10.25.10">
    <property type="entry name" value="Laminin"/>
    <property type="match status" value="1"/>
</dbReference>